<dbReference type="EMBL" id="OX465086">
    <property type="protein sequence ID" value="CAI9259888.1"/>
    <property type="molecule type" value="Genomic_DNA"/>
</dbReference>
<accession>A0AA35VHF6</accession>
<gene>
    <name evidence="2" type="ORF">LSALG_LOCUS751</name>
</gene>
<keyword evidence="3" id="KW-1185">Reference proteome</keyword>
<protein>
    <submittedName>
        <fullName evidence="2">Uncharacterized protein</fullName>
    </submittedName>
</protein>
<evidence type="ECO:0000256" key="1">
    <source>
        <dbReference type="SAM" id="MobiDB-lite"/>
    </source>
</evidence>
<proteinExistence type="predicted"/>
<dbReference type="AlphaFoldDB" id="A0AA35VHF6"/>
<sequence>MENHILEKIKKRKLVFQKASSEDVAVPETPEAVISTHLLTPKQTPIIPLKVSLTISSHEEVRTSDIFTHVCDAVVNVTMGEGELNKAHPIITQGIIDNTTINTLVSLPPLIILAILVSYSPTFTHILNQPITSLFSSQSTNSPKPINNVEADDGGFGGTFDDL</sequence>
<dbReference type="Proteomes" id="UP001177003">
    <property type="component" value="Chromosome 0"/>
</dbReference>
<evidence type="ECO:0000313" key="3">
    <source>
        <dbReference type="Proteomes" id="UP001177003"/>
    </source>
</evidence>
<organism evidence="2 3">
    <name type="scientific">Lactuca saligna</name>
    <name type="common">Willowleaf lettuce</name>
    <dbReference type="NCBI Taxonomy" id="75948"/>
    <lineage>
        <taxon>Eukaryota</taxon>
        <taxon>Viridiplantae</taxon>
        <taxon>Streptophyta</taxon>
        <taxon>Embryophyta</taxon>
        <taxon>Tracheophyta</taxon>
        <taxon>Spermatophyta</taxon>
        <taxon>Magnoliopsida</taxon>
        <taxon>eudicotyledons</taxon>
        <taxon>Gunneridae</taxon>
        <taxon>Pentapetalae</taxon>
        <taxon>asterids</taxon>
        <taxon>campanulids</taxon>
        <taxon>Asterales</taxon>
        <taxon>Asteraceae</taxon>
        <taxon>Cichorioideae</taxon>
        <taxon>Cichorieae</taxon>
        <taxon>Lactucinae</taxon>
        <taxon>Lactuca</taxon>
    </lineage>
</organism>
<reference evidence="2" key="1">
    <citation type="submission" date="2023-04" db="EMBL/GenBank/DDBJ databases">
        <authorList>
            <person name="Vijverberg K."/>
            <person name="Xiong W."/>
            <person name="Schranz E."/>
        </authorList>
    </citation>
    <scope>NUCLEOTIDE SEQUENCE</scope>
</reference>
<feature type="compositionally biased region" description="Gly residues" evidence="1">
    <location>
        <begin position="154"/>
        <end position="163"/>
    </location>
</feature>
<evidence type="ECO:0000313" key="2">
    <source>
        <dbReference type="EMBL" id="CAI9259888.1"/>
    </source>
</evidence>
<feature type="region of interest" description="Disordered" evidence="1">
    <location>
        <begin position="142"/>
        <end position="163"/>
    </location>
</feature>
<name>A0AA35VHF6_LACSI</name>